<gene>
    <name evidence="2" type="ORF">SAMN05660653_00213</name>
</gene>
<dbReference type="STRING" id="617002.SAMN05660653_00213"/>
<reference evidence="2 3" key="1">
    <citation type="submission" date="2016-10" db="EMBL/GenBank/DDBJ databases">
        <authorList>
            <person name="de Groot N.N."/>
        </authorList>
    </citation>
    <scope>NUCLEOTIDE SEQUENCE [LARGE SCALE GENOMIC DNA]</scope>
    <source>
        <strain evidence="2 3">ASO4-2</strain>
    </source>
</reference>
<feature type="chain" id="PRO_5011689186" description="DUF4292 domain-containing protein" evidence="1">
    <location>
        <begin position="30"/>
        <end position="268"/>
    </location>
</feature>
<dbReference type="RefSeq" id="WP_092116331.1">
    <property type="nucleotide sequence ID" value="NZ_FMXO01000001.1"/>
</dbReference>
<protein>
    <recommendedName>
        <fullName evidence="4">DUF4292 domain-containing protein</fullName>
    </recommendedName>
</protein>
<accession>A0A1G6A7S1</accession>
<evidence type="ECO:0000313" key="2">
    <source>
        <dbReference type="EMBL" id="SDB04455.1"/>
    </source>
</evidence>
<dbReference type="OrthoDB" id="5470164at2"/>
<feature type="signal peptide" evidence="1">
    <location>
        <begin position="1"/>
        <end position="29"/>
    </location>
</feature>
<keyword evidence="1" id="KW-0732">Signal</keyword>
<sequence length="268" mass="29883">MIAANFCPSLWLRCFLGCCVLLGALTGGCAPKTLIPLDIAPEQADLVWNRFHQQYAANCTPLDFSLRASVNYASPDQQSRIVLAMWGRTDFPVRLDIRAGVGAMLAHWREGDSGWVGYSPTDNAAYFADSVQEGAQEMGLFMPLRLNALAQLLVGCWQTVVSPNYQHVQSTGGSLKFSYSINGMNISIHLTPDGHPLSIRQETPAGWVVDIDQWTDEARRIPRRISLYQGDQSAVVRVQRLDLDVDPWQDHDLRLELPPGTRFINLSR</sequence>
<evidence type="ECO:0008006" key="4">
    <source>
        <dbReference type="Google" id="ProtNLM"/>
    </source>
</evidence>
<dbReference type="AlphaFoldDB" id="A0A1G6A7S1"/>
<evidence type="ECO:0000313" key="3">
    <source>
        <dbReference type="Proteomes" id="UP000198771"/>
    </source>
</evidence>
<evidence type="ECO:0000256" key="1">
    <source>
        <dbReference type="SAM" id="SignalP"/>
    </source>
</evidence>
<name>A0A1G6A7S1_9BACT</name>
<dbReference type="EMBL" id="FMXO01000001">
    <property type="protein sequence ID" value="SDB04455.1"/>
    <property type="molecule type" value="Genomic_DNA"/>
</dbReference>
<keyword evidence="3" id="KW-1185">Reference proteome</keyword>
<organism evidence="2 3">
    <name type="scientific">Desulfonatronum thiosulfatophilum</name>
    <dbReference type="NCBI Taxonomy" id="617002"/>
    <lineage>
        <taxon>Bacteria</taxon>
        <taxon>Pseudomonadati</taxon>
        <taxon>Thermodesulfobacteriota</taxon>
        <taxon>Desulfovibrionia</taxon>
        <taxon>Desulfovibrionales</taxon>
        <taxon>Desulfonatronaceae</taxon>
        <taxon>Desulfonatronum</taxon>
    </lineage>
</organism>
<dbReference type="Proteomes" id="UP000198771">
    <property type="component" value="Unassembled WGS sequence"/>
</dbReference>
<proteinExistence type="predicted"/>